<evidence type="ECO:0000313" key="1">
    <source>
        <dbReference type="EMBL" id="CAD1832692.1"/>
    </source>
</evidence>
<dbReference type="PANTHER" id="PTHR37984">
    <property type="entry name" value="PROTEIN CBG26694"/>
    <property type="match status" value="1"/>
</dbReference>
<dbReference type="PANTHER" id="PTHR37984:SF5">
    <property type="entry name" value="PROTEIN NYNRIN-LIKE"/>
    <property type="match status" value="1"/>
</dbReference>
<evidence type="ECO:0008006" key="2">
    <source>
        <dbReference type="Google" id="ProtNLM"/>
    </source>
</evidence>
<sequence length="126" mass="14027">MYDEVEKEDEVTYGDGGEALVIRRALSATPAKEDDWLRNNIFHTHRGAYNTSSASNKCDFVTNSLVFLGDVVSAEGIKIDLAKDKAIVTWPEPTSVLDIRSFYGLASFYQRFIRGFSTIITPSLIA</sequence>
<proteinExistence type="predicted"/>
<dbReference type="AlphaFoldDB" id="A0A6V7PP96"/>
<dbReference type="InterPro" id="IPR050951">
    <property type="entry name" value="Retrovirus_Pol_polyprotein"/>
</dbReference>
<organism evidence="1">
    <name type="scientific">Ananas comosus var. bracteatus</name>
    <name type="common">red pineapple</name>
    <dbReference type="NCBI Taxonomy" id="296719"/>
    <lineage>
        <taxon>Eukaryota</taxon>
        <taxon>Viridiplantae</taxon>
        <taxon>Streptophyta</taxon>
        <taxon>Embryophyta</taxon>
        <taxon>Tracheophyta</taxon>
        <taxon>Spermatophyta</taxon>
        <taxon>Magnoliopsida</taxon>
        <taxon>Liliopsida</taxon>
        <taxon>Poales</taxon>
        <taxon>Bromeliaceae</taxon>
        <taxon>Bromelioideae</taxon>
        <taxon>Ananas</taxon>
    </lineage>
</organism>
<dbReference type="Gene3D" id="3.30.70.270">
    <property type="match status" value="1"/>
</dbReference>
<accession>A0A6V7PP96</accession>
<protein>
    <recommendedName>
        <fullName evidence="2">Mitochondrial protein</fullName>
    </recommendedName>
</protein>
<dbReference type="EMBL" id="LR862150">
    <property type="protein sequence ID" value="CAD1832692.1"/>
    <property type="molecule type" value="Genomic_DNA"/>
</dbReference>
<gene>
    <name evidence="1" type="ORF">CB5_LOCUS15903</name>
</gene>
<reference evidence="1" key="1">
    <citation type="submission" date="2020-07" db="EMBL/GenBank/DDBJ databases">
        <authorList>
            <person name="Lin J."/>
        </authorList>
    </citation>
    <scope>NUCLEOTIDE SEQUENCE</scope>
</reference>
<name>A0A6V7PP96_ANACO</name>
<dbReference type="InterPro" id="IPR043128">
    <property type="entry name" value="Rev_trsase/Diguanyl_cyclase"/>
</dbReference>
<dbReference type="SUPFAM" id="SSF56672">
    <property type="entry name" value="DNA/RNA polymerases"/>
    <property type="match status" value="1"/>
</dbReference>
<dbReference type="InterPro" id="IPR043502">
    <property type="entry name" value="DNA/RNA_pol_sf"/>
</dbReference>